<proteinExistence type="inferred from homology"/>
<evidence type="ECO:0000256" key="4">
    <source>
        <dbReference type="ARBA" id="ARBA00022692"/>
    </source>
</evidence>
<feature type="transmembrane region" description="Helical" evidence="8">
    <location>
        <begin position="347"/>
        <end position="369"/>
    </location>
</feature>
<sequence>MSLDVHDQSETLMSMDNGNKKKSRVGEEDEEIEPYGCCCFKPKCLQVFNKIQWNVFWQCIFNFFEGFIVNGVVNVIIPALEKRYSLSSQRSAIIASGNDFGAFIFFVFIGYIGERVHKPKLMAAGVLVMSLGSFVFLLPHFIGEKYHYTLSENNGINNSTGAMCNLDHASEQCETTASDTSSYVGYYAMFILGQMFHGIGAVPMFTIALTYIDENCKQKMTSFYVSLTFCSAAVGVAVGYIVGGQTLRYFVDIDKVPQSAVDLTPNDPQWVGAWWIGIVISFFAFFFIVLPTLGFPKRLPGYKELQKTKISEAYDSGKDDKATTRPDFGTKFKDIPKAVWLLLKNPTFVFIMLGATIELLVVGGLAVFGAKLIQVLFNVDLTTAGSVMGIITIPGSGGGMLLGGYIPKKLKLRCRGIIRLCFICMAICLLFSPTFLINCPDQPISGLDTPYIKESGIQGLDANCNKNCGCTTSAFEPICDSNQTVYFSPCHAGCTNVTFVNGEKSYYNCSCIWTPNNSSVADAINGSCAEKCQWFYAFCVLLFGIMFFTFMTMSPVVTAIFRCVPDNQRSLALGLQLLIGRLLGTTPGPIFLGYIIDSTCTIWQEDCGETGSCWTYNKHDLGVRILIWWLALKVVGVIFFYTAYRLYKPPPMEDKSQNMDINTIQNNATKDETKL</sequence>
<dbReference type="EnsemblMetazoa" id="G11315.1">
    <property type="protein sequence ID" value="G11315.1:cds"/>
    <property type="gene ID" value="G11315"/>
</dbReference>
<feature type="transmembrane region" description="Helical" evidence="8">
    <location>
        <begin position="55"/>
        <end position="80"/>
    </location>
</feature>
<feature type="transmembrane region" description="Helical" evidence="8">
    <location>
        <begin position="573"/>
        <end position="596"/>
    </location>
</feature>
<keyword evidence="12" id="KW-1185">Reference proteome</keyword>
<keyword evidence="7" id="KW-1015">Disulfide bond</keyword>
<evidence type="ECO:0000256" key="5">
    <source>
        <dbReference type="ARBA" id="ARBA00022989"/>
    </source>
</evidence>
<keyword evidence="5 8" id="KW-1133">Transmembrane helix</keyword>
<evidence type="ECO:0000256" key="3">
    <source>
        <dbReference type="ARBA" id="ARBA00022475"/>
    </source>
</evidence>
<reference evidence="11" key="1">
    <citation type="submission" date="2022-08" db="UniProtKB">
        <authorList>
            <consortium name="EnsemblMetazoa"/>
        </authorList>
    </citation>
    <scope>IDENTIFICATION</scope>
    <source>
        <strain evidence="11">05x7-T-G4-1.051#20</strain>
    </source>
</reference>
<dbReference type="NCBIfam" id="TIGR00805">
    <property type="entry name" value="oat"/>
    <property type="match status" value="1"/>
</dbReference>
<evidence type="ECO:0000256" key="8">
    <source>
        <dbReference type="RuleBase" id="RU362056"/>
    </source>
</evidence>
<dbReference type="Pfam" id="PF03137">
    <property type="entry name" value="OATP"/>
    <property type="match status" value="1"/>
</dbReference>
<dbReference type="InterPro" id="IPR020846">
    <property type="entry name" value="MFS_dom"/>
</dbReference>
<dbReference type="SUPFAM" id="SSF103473">
    <property type="entry name" value="MFS general substrate transporter"/>
    <property type="match status" value="1"/>
</dbReference>
<organism evidence="11 12">
    <name type="scientific">Magallana gigas</name>
    <name type="common">Pacific oyster</name>
    <name type="synonym">Crassostrea gigas</name>
    <dbReference type="NCBI Taxonomy" id="29159"/>
    <lineage>
        <taxon>Eukaryota</taxon>
        <taxon>Metazoa</taxon>
        <taxon>Spiralia</taxon>
        <taxon>Lophotrochozoa</taxon>
        <taxon>Mollusca</taxon>
        <taxon>Bivalvia</taxon>
        <taxon>Autobranchia</taxon>
        <taxon>Pteriomorphia</taxon>
        <taxon>Ostreida</taxon>
        <taxon>Ostreoidea</taxon>
        <taxon>Ostreidae</taxon>
        <taxon>Magallana</taxon>
    </lineage>
</organism>
<protein>
    <recommendedName>
        <fullName evidence="8">Solute carrier organic anion transporter family member</fullName>
    </recommendedName>
</protein>
<dbReference type="InterPro" id="IPR004156">
    <property type="entry name" value="OATP"/>
</dbReference>
<dbReference type="GO" id="GO:0015347">
    <property type="term" value="F:sodium-independent organic anion transmembrane transporter activity"/>
    <property type="evidence" value="ECO:0007669"/>
    <property type="project" value="TreeGrafter"/>
</dbReference>
<keyword evidence="6 8" id="KW-0472">Membrane</keyword>
<feature type="transmembrane region" description="Helical" evidence="8">
    <location>
        <begin position="381"/>
        <end position="405"/>
    </location>
</feature>
<dbReference type="GO" id="GO:0006811">
    <property type="term" value="P:monoatomic ion transport"/>
    <property type="evidence" value="ECO:0007669"/>
    <property type="project" value="UniProtKB-KW"/>
</dbReference>
<dbReference type="InterPro" id="IPR036058">
    <property type="entry name" value="Kazal_dom_sf"/>
</dbReference>
<feature type="domain" description="Kazal-like" evidence="10">
    <location>
        <begin position="458"/>
        <end position="513"/>
    </location>
</feature>
<dbReference type="GO" id="GO:0016323">
    <property type="term" value="C:basolateral plasma membrane"/>
    <property type="evidence" value="ECO:0007669"/>
    <property type="project" value="TreeGrafter"/>
</dbReference>
<feature type="domain" description="Major facilitator superfamily (MFS) profile" evidence="9">
    <location>
        <begin position="55"/>
        <end position="648"/>
    </location>
</feature>
<evidence type="ECO:0000313" key="12">
    <source>
        <dbReference type="Proteomes" id="UP000005408"/>
    </source>
</evidence>
<evidence type="ECO:0000313" key="11">
    <source>
        <dbReference type="EnsemblMetazoa" id="G11315.1:cds"/>
    </source>
</evidence>
<dbReference type="PROSITE" id="PS50850">
    <property type="entry name" value="MFS"/>
    <property type="match status" value="1"/>
</dbReference>
<feature type="transmembrane region" description="Helical" evidence="8">
    <location>
        <begin position="92"/>
        <end position="112"/>
    </location>
</feature>
<dbReference type="PROSITE" id="PS51465">
    <property type="entry name" value="KAZAL_2"/>
    <property type="match status" value="1"/>
</dbReference>
<evidence type="ECO:0000256" key="2">
    <source>
        <dbReference type="ARBA" id="ARBA00009657"/>
    </source>
</evidence>
<feature type="transmembrane region" description="Helical" evidence="8">
    <location>
        <begin position="186"/>
        <end position="211"/>
    </location>
</feature>
<keyword evidence="3" id="KW-1003">Cell membrane</keyword>
<feature type="transmembrane region" description="Helical" evidence="8">
    <location>
        <begin position="534"/>
        <end position="561"/>
    </location>
</feature>
<dbReference type="GO" id="GO:0043252">
    <property type="term" value="P:sodium-independent organic anion transport"/>
    <property type="evidence" value="ECO:0007669"/>
    <property type="project" value="TreeGrafter"/>
</dbReference>
<keyword evidence="8" id="KW-0406">Ion transport</keyword>
<evidence type="ECO:0000256" key="7">
    <source>
        <dbReference type="ARBA" id="ARBA00023157"/>
    </source>
</evidence>
<feature type="transmembrane region" description="Helical" evidence="8">
    <location>
        <begin position="223"/>
        <end position="242"/>
    </location>
</feature>
<evidence type="ECO:0000259" key="10">
    <source>
        <dbReference type="PROSITE" id="PS51465"/>
    </source>
</evidence>
<evidence type="ECO:0000256" key="1">
    <source>
        <dbReference type="ARBA" id="ARBA00004651"/>
    </source>
</evidence>
<feature type="transmembrane region" description="Helical" evidence="8">
    <location>
        <begin position="121"/>
        <end position="142"/>
    </location>
</feature>
<keyword evidence="4 8" id="KW-0812">Transmembrane</keyword>
<accession>A0A8W8HW47</accession>
<dbReference type="PANTHER" id="PTHR11388">
    <property type="entry name" value="ORGANIC ANION TRANSPORTER"/>
    <property type="match status" value="1"/>
</dbReference>
<feature type="transmembrane region" description="Helical" evidence="8">
    <location>
        <begin position="417"/>
        <end position="437"/>
    </location>
</feature>
<dbReference type="PANTHER" id="PTHR11388:SF100">
    <property type="entry name" value="SOLUTE CARRIER ORGANIC ANION TRANSPORTER FAMILY MEMBER 4A1"/>
    <property type="match status" value="1"/>
</dbReference>
<dbReference type="Proteomes" id="UP000005408">
    <property type="component" value="Unassembled WGS sequence"/>
</dbReference>
<keyword evidence="8" id="KW-0813">Transport</keyword>
<comment type="subcellular location">
    <subcellularLocation>
        <location evidence="1 8">Cell membrane</location>
        <topology evidence="1 8">Multi-pass membrane protein</topology>
    </subcellularLocation>
</comment>
<dbReference type="InterPro" id="IPR002350">
    <property type="entry name" value="Kazal_dom"/>
</dbReference>
<comment type="similarity">
    <text evidence="2 8">Belongs to the organo anion transporter (TC 2.A.60) family.</text>
</comment>
<dbReference type="OMA" id="RHKPRLM"/>
<dbReference type="SUPFAM" id="SSF100895">
    <property type="entry name" value="Kazal-type serine protease inhibitors"/>
    <property type="match status" value="1"/>
</dbReference>
<evidence type="ECO:0000259" key="9">
    <source>
        <dbReference type="PROSITE" id="PS50850"/>
    </source>
</evidence>
<feature type="transmembrane region" description="Helical" evidence="8">
    <location>
        <begin position="626"/>
        <end position="647"/>
    </location>
</feature>
<name>A0A8W8HW47_MAGGI</name>
<dbReference type="InterPro" id="IPR036259">
    <property type="entry name" value="MFS_trans_sf"/>
</dbReference>
<dbReference type="Pfam" id="PF07648">
    <property type="entry name" value="Kazal_2"/>
    <property type="match status" value="1"/>
</dbReference>
<dbReference type="OrthoDB" id="6125972at2759"/>
<dbReference type="AlphaFoldDB" id="A0A8W8HW47"/>
<dbReference type="Gene3D" id="1.20.1250.20">
    <property type="entry name" value="MFS general substrate transporter like domains"/>
    <property type="match status" value="1"/>
</dbReference>
<feature type="transmembrane region" description="Helical" evidence="8">
    <location>
        <begin position="273"/>
        <end position="295"/>
    </location>
</feature>
<evidence type="ECO:0000256" key="6">
    <source>
        <dbReference type="ARBA" id="ARBA00023136"/>
    </source>
</evidence>